<organism evidence="1 2">
    <name type="scientific">Candidatus Scalindua arabica</name>
    <dbReference type="NCBI Taxonomy" id="1127984"/>
    <lineage>
        <taxon>Bacteria</taxon>
        <taxon>Pseudomonadati</taxon>
        <taxon>Planctomycetota</taxon>
        <taxon>Candidatus Brocadiia</taxon>
        <taxon>Candidatus Brocadiales</taxon>
        <taxon>Candidatus Scalinduaceae</taxon>
        <taxon>Candidatus Scalindua</taxon>
    </lineage>
</organism>
<evidence type="ECO:0000313" key="2">
    <source>
        <dbReference type="Proteomes" id="UP000722750"/>
    </source>
</evidence>
<proteinExistence type="predicted"/>
<comment type="caution">
    <text evidence="1">The sequence shown here is derived from an EMBL/GenBank/DDBJ whole genome shotgun (WGS) entry which is preliminary data.</text>
</comment>
<gene>
    <name evidence="1" type="ORF">MAG551_00520</name>
</gene>
<protein>
    <submittedName>
        <fullName evidence="1">Uncharacterized protein</fullName>
    </submittedName>
</protein>
<dbReference type="AlphaFoldDB" id="A0A942A117"/>
<evidence type="ECO:0000313" key="1">
    <source>
        <dbReference type="EMBL" id="MBS1257476.1"/>
    </source>
</evidence>
<reference evidence="1" key="1">
    <citation type="journal article" date="2021" name="ISME J.">
        <title>Fine-scale metabolic discontinuity in a stratified prokaryote microbiome of a Red Sea deep halocline.</title>
        <authorList>
            <person name="Michoud G."/>
            <person name="Ngugi D.K."/>
            <person name="Barozzi A."/>
            <person name="Merlino G."/>
            <person name="Calleja M.L."/>
            <person name="Delgado-Huertas A."/>
            <person name="Moran X.A.G."/>
            <person name="Daffonchio D."/>
        </authorList>
    </citation>
    <scope>NUCLEOTIDE SEQUENCE</scope>
    <source>
        <strain evidence="1">SuakinDeep_MAG55_1</strain>
    </source>
</reference>
<sequence length="83" mass="9903">MSLLQTKKPTFHIILAFLITVLLNSNIHVQAENMDKKERAHTLWEQGKKSFHAGLNSYPYHYMSKFGQKTRMLKRRQLLEMRE</sequence>
<dbReference type="Proteomes" id="UP000722750">
    <property type="component" value="Unassembled WGS sequence"/>
</dbReference>
<dbReference type="EMBL" id="JAANXD010000025">
    <property type="protein sequence ID" value="MBS1257476.1"/>
    <property type="molecule type" value="Genomic_DNA"/>
</dbReference>
<name>A0A942A117_9BACT</name>
<accession>A0A942A117</accession>